<sequence length="446" mass="50238">MKKKKRKAKYHPFETLRPTGLDPKLEEFALRLYDFSTKGSESIWEELPHNDVKTNSEFRKRFLTLSHAGMSAAQQEIIELVDSKKTLNGSEKILMHGIADAMAWQLIGNQLCYARRFYKNHKPVDLKQSNFQSVVSAASERNQRDPGSFSLISDLTSFVQVGDLLTMGSGGGLSIAEVKEGQKNHELMQFMDFFSKSGCPRAFQFFAEKHGESGIKQLQRMLRQTNRMGHVGEILSKGHSRDPDTNHNIYIPEETVFIGSWAEELNGVLDGSDSKGWALDVVEDCLFVASYAGNAMRVNGHGAFNLWFDNFGGTSNCPRATLIDTLRHPLALPIFNWHISEKHKFDILFGRKNVCVGLNVPMLLEKLQKVGLQIREATNKEFSQAEQQGFPLARHNGKGYFVGNGEREMQIMDGIFLRVLFHCQRPVNTIQAILEAPDGPGFEPDV</sequence>
<dbReference type="EMBL" id="VWXT01000679">
    <property type="protein sequence ID" value="KAA6168699.1"/>
    <property type="molecule type" value="Genomic_DNA"/>
</dbReference>
<comment type="caution">
    <text evidence="1">The sequence shown here is derived from an EMBL/GenBank/DDBJ whole genome shotgun (WGS) entry which is preliminary data.</text>
</comment>
<gene>
    <name evidence="1" type="ORF">F3K53_30520</name>
</gene>
<name>A0A5M8E9W3_PSEVE</name>
<evidence type="ECO:0000313" key="2">
    <source>
        <dbReference type="Proteomes" id="UP000323909"/>
    </source>
</evidence>
<proteinExistence type="predicted"/>
<dbReference type="Proteomes" id="UP000323909">
    <property type="component" value="Unassembled WGS sequence"/>
</dbReference>
<dbReference type="RefSeq" id="WP_150054770.1">
    <property type="nucleotide sequence ID" value="NZ_VWXT01000679.1"/>
</dbReference>
<protein>
    <submittedName>
        <fullName evidence="1">Uncharacterized protein</fullName>
    </submittedName>
</protein>
<organism evidence="1 2">
    <name type="scientific">Pseudomonas veronii</name>
    <dbReference type="NCBI Taxonomy" id="76761"/>
    <lineage>
        <taxon>Bacteria</taxon>
        <taxon>Pseudomonadati</taxon>
        <taxon>Pseudomonadota</taxon>
        <taxon>Gammaproteobacteria</taxon>
        <taxon>Pseudomonadales</taxon>
        <taxon>Pseudomonadaceae</taxon>
        <taxon>Pseudomonas</taxon>
    </lineage>
</organism>
<evidence type="ECO:0000313" key="1">
    <source>
        <dbReference type="EMBL" id="KAA6168699.1"/>
    </source>
</evidence>
<accession>A0A5M8E9W3</accession>
<dbReference type="AlphaFoldDB" id="A0A5M8E9W3"/>
<reference evidence="1 2" key="1">
    <citation type="submission" date="2019-09" db="EMBL/GenBank/DDBJ databases">
        <title>Genomic sequencing of 4 copper resistant soil isolates.</title>
        <authorList>
            <person name="Havryliuk O."/>
        </authorList>
    </citation>
    <scope>NUCLEOTIDE SEQUENCE [LARGE SCALE GENOMIC DNA]</scope>
    <source>
        <strain evidence="1 2">UKR4</strain>
    </source>
</reference>